<sequence length="116" mass="12673">MAAAVPPLGNLLEALPPAVEEERFTDILCRPGCRIERIVSHGQTTPIDRPYRQGHDEWVLLLAGAAKVDMGGRETTLRPGDHLFIAANVSHRVTFTDPDQPTVWLAVHIGEETAAT</sequence>
<dbReference type="InterPro" id="IPR014710">
    <property type="entry name" value="RmlC-like_jellyroll"/>
</dbReference>
<evidence type="ECO:0000313" key="2">
    <source>
        <dbReference type="EMBL" id="MBB6251120.1"/>
    </source>
</evidence>
<dbReference type="SUPFAM" id="SSF51182">
    <property type="entry name" value="RmlC-like cupins"/>
    <property type="match status" value="1"/>
</dbReference>
<dbReference type="RefSeq" id="WP_184799351.1">
    <property type="nucleotide sequence ID" value="NZ_JACIIZ010000004.1"/>
</dbReference>
<evidence type="ECO:0000313" key="3">
    <source>
        <dbReference type="Proteomes" id="UP000539175"/>
    </source>
</evidence>
<evidence type="ECO:0000259" key="1">
    <source>
        <dbReference type="Pfam" id="PF07883"/>
    </source>
</evidence>
<organism evidence="2 3">
    <name type="scientific">Nitrospirillum iridis</name>
    <dbReference type="NCBI Taxonomy" id="765888"/>
    <lineage>
        <taxon>Bacteria</taxon>
        <taxon>Pseudomonadati</taxon>
        <taxon>Pseudomonadota</taxon>
        <taxon>Alphaproteobacteria</taxon>
        <taxon>Rhodospirillales</taxon>
        <taxon>Azospirillaceae</taxon>
        <taxon>Nitrospirillum</taxon>
    </lineage>
</organism>
<dbReference type="AlphaFoldDB" id="A0A7X0AW15"/>
<dbReference type="CDD" id="cd06981">
    <property type="entry name" value="cupin_reut_a1446"/>
    <property type="match status" value="1"/>
</dbReference>
<feature type="domain" description="Cupin type-2" evidence="1">
    <location>
        <begin position="49"/>
        <end position="107"/>
    </location>
</feature>
<dbReference type="InterPro" id="IPR013096">
    <property type="entry name" value="Cupin_2"/>
</dbReference>
<keyword evidence="3" id="KW-1185">Reference proteome</keyword>
<name>A0A7X0AW15_9PROT</name>
<proteinExistence type="predicted"/>
<reference evidence="2 3" key="1">
    <citation type="submission" date="2020-08" db="EMBL/GenBank/DDBJ databases">
        <title>Genomic Encyclopedia of Type Strains, Phase IV (KMG-IV): sequencing the most valuable type-strain genomes for metagenomic binning, comparative biology and taxonomic classification.</title>
        <authorList>
            <person name="Goeker M."/>
        </authorList>
    </citation>
    <scope>NUCLEOTIDE SEQUENCE [LARGE SCALE GENOMIC DNA]</scope>
    <source>
        <strain evidence="2 3">DSM 22198</strain>
    </source>
</reference>
<dbReference type="Pfam" id="PF07883">
    <property type="entry name" value="Cupin_2"/>
    <property type="match status" value="1"/>
</dbReference>
<dbReference type="EMBL" id="JACIIZ010000004">
    <property type="protein sequence ID" value="MBB6251120.1"/>
    <property type="molecule type" value="Genomic_DNA"/>
</dbReference>
<accession>A0A7X0AW15</accession>
<dbReference type="InterPro" id="IPR011051">
    <property type="entry name" value="RmlC_Cupin_sf"/>
</dbReference>
<dbReference type="Proteomes" id="UP000539175">
    <property type="component" value="Unassembled WGS sequence"/>
</dbReference>
<comment type="caution">
    <text evidence="2">The sequence shown here is derived from an EMBL/GenBank/DDBJ whole genome shotgun (WGS) entry which is preliminary data.</text>
</comment>
<protein>
    <submittedName>
        <fullName evidence="2">Cupin 2 domain-containing protein</fullName>
    </submittedName>
</protein>
<dbReference type="Gene3D" id="2.60.120.10">
    <property type="entry name" value="Jelly Rolls"/>
    <property type="match status" value="1"/>
</dbReference>
<gene>
    <name evidence="2" type="ORF">FHS74_001665</name>
</gene>